<evidence type="ECO:0000313" key="1">
    <source>
        <dbReference type="EMBL" id="VVD71831.1"/>
    </source>
</evidence>
<name>A0A5E4S9L1_9BURK</name>
<organism evidence="1 2">
    <name type="scientific">Pandoraea aquatica</name>
    <dbReference type="NCBI Taxonomy" id="2508290"/>
    <lineage>
        <taxon>Bacteria</taxon>
        <taxon>Pseudomonadati</taxon>
        <taxon>Pseudomonadota</taxon>
        <taxon>Betaproteobacteria</taxon>
        <taxon>Burkholderiales</taxon>
        <taxon>Burkholderiaceae</taxon>
        <taxon>Pandoraea</taxon>
    </lineage>
</organism>
<proteinExistence type="predicted"/>
<keyword evidence="2" id="KW-1185">Reference proteome</keyword>
<evidence type="ECO:0000313" key="2">
    <source>
        <dbReference type="Proteomes" id="UP000366819"/>
    </source>
</evidence>
<dbReference type="EMBL" id="CABPSN010000001">
    <property type="protein sequence ID" value="VVD71831.1"/>
    <property type="molecule type" value="Genomic_DNA"/>
</dbReference>
<dbReference type="Proteomes" id="UP000366819">
    <property type="component" value="Unassembled WGS sequence"/>
</dbReference>
<dbReference type="AlphaFoldDB" id="A0A5E4S9L1"/>
<reference evidence="1 2" key="1">
    <citation type="submission" date="2019-08" db="EMBL/GenBank/DDBJ databases">
        <authorList>
            <person name="Peeters C."/>
        </authorList>
    </citation>
    <scope>NUCLEOTIDE SEQUENCE [LARGE SCALE GENOMIC DNA]</scope>
    <source>
        <strain evidence="1 2">LMG 31011</strain>
    </source>
</reference>
<protein>
    <submittedName>
        <fullName evidence="1">Uncharacterized protein</fullName>
    </submittedName>
</protein>
<accession>A0A5E4S9L1</accession>
<sequence>MFSRCPASGPFFVRTYVLPSFPCGALRPPYTLSVTDINLGRASRAPAVLGPAGGGGRAKRLALLGGGSTSSAEEERRFSMRGGVPDGGTSAFASGATRCSVARAALSRASTVRTLQMLRWTPSAPASAPTLPTLDVLKRSTWSTSRISVADAVSEWLSRNRGRKDSPVLLSDALLVVSPPIRMTSPSWRLISVLTSRVP</sequence>
<gene>
    <name evidence="1" type="ORF">PAQ31011_00651</name>
</gene>